<dbReference type="AlphaFoldDB" id="M1VCV6"/>
<sequence length="285" mass="31019">MVQSAAKTLSERKTNSVAGRPSNALAVSRAKLTELLAGPDGLPALFHRAARFATTHQLHQDSALNVENDEQVEYFLFELLWLLRDWQRSFAPGLSLAEFIAEIESLPVRTVLQYVEAVDVGTACPDGRFGDPTSVELQHEVPALAEEDALETRSVASCASTPSTRDEAHMTCPISASSAAGTRQRLRHAREVCSVSTSVSSSSESSRASARDLASAASSRRRHIMRACDADACSESDQEVDQIDSILERISNGHQRRLRKLESLTPSSLQAVSDADPELHRRPDG</sequence>
<evidence type="ECO:0000313" key="3">
    <source>
        <dbReference type="Proteomes" id="UP000007014"/>
    </source>
</evidence>
<evidence type="ECO:0000313" key="2">
    <source>
        <dbReference type="EMBL" id="BAM83384.1"/>
    </source>
</evidence>
<proteinExistence type="predicted"/>
<dbReference type="Proteomes" id="UP000007014">
    <property type="component" value="Chromosome 20"/>
</dbReference>
<organism evidence="2 3">
    <name type="scientific">Cyanidioschyzon merolae (strain NIES-3377 / 10D)</name>
    <name type="common">Unicellular red alga</name>
    <dbReference type="NCBI Taxonomy" id="280699"/>
    <lineage>
        <taxon>Eukaryota</taxon>
        <taxon>Rhodophyta</taxon>
        <taxon>Bangiophyceae</taxon>
        <taxon>Cyanidiales</taxon>
        <taxon>Cyanidiaceae</taxon>
        <taxon>Cyanidioschyzon</taxon>
    </lineage>
</organism>
<dbReference type="Gramene" id="CMT448CT">
    <property type="protein sequence ID" value="CMT448CT"/>
    <property type="gene ID" value="CMT448C"/>
</dbReference>
<gene>
    <name evidence="2" type="ORF">CYME_CMT448C</name>
</gene>
<dbReference type="RefSeq" id="XP_005539420.1">
    <property type="nucleotide sequence ID" value="XM_005539363.1"/>
</dbReference>
<name>M1VCV6_CYAM1</name>
<protein>
    <submittedName>
        <fullName evidence="2">Uncharacterized protein</fullName>
    </submittedName>
</protein>
<dbReference type="KEGG" id="cme:CYME_CMT448C"/>
<accession>M1VCV6</accession>
<feature type="compositionally biased region" description="Low complexity" evidence="1">
    <location>
        <begin position="196"/>
        <end position="218"/>
    </location>
</feature>
<feature type="region of interest" description="Disordered" evidence="1">
    <location>
        <begin position="196"/>
        <end position="220"/>
    </location>
</feature>
<dbReference type="HOGENOM" id="CLU_977805_0_0_1"/>
<feature type="region of interest" description="Disordered" evidence="1">
    <location>
        <begin position="266"/>
        <end position="285"/>
    </location>
</feature>
<reference evidence="2 3" key="1">
    <citation type="journal article" date="2004" name="Nature">
        <title>Genome sequence of the ultrasmall unicellular red alga Cyanidioschyzon merolae 10D.</title>
        <authorList>
            <person name="Matsuzaki M."/>
            <person name="Misumi O."/>
            <person name="Shin-i T."/>
            <person name="Maruyama S."/>
            <person name="Takahara M."/>
            <person name="Miyagishima S."/>
            <person name="Mori T."/>
            <person name="Nishida K."/>
            <person name="Yagisawa F."/>
            <person name="Nishida K."/>
            <person name="Yoshida Y."/>
            <person name="Nishimura Y."/>
            <person name="Nakao S."/>
            <person name="Kobayashi T."/>
            <person name="Momoyama Y."/>
            <person name="Higashiyama T."/>
            <person name="Minoda A."/>
            <person name="Sano M."/>
            <person name="Nomoto H."/>
            <person name="Oishi K."/>
            <person name="Hayashi H."/>
            <person name="Ohta F."/>
            <person name="Nishizaka S."/>
            <person name="Haga S."/>
            <person name="Miura S."/>
            <person name="Morishita T."/>
            <person name="Kabeya Y."/>
            <person name="Terasawa K."/>
            <person name="Suzuki Y."/>
            <person name="Ishii Y."/>
            <person name="Asakawa S."/>
            <person name="Takano H."/>
            <person name="Ohta N."/>
            <person name="Kuroiwa H."/>
            <person name="Tanaka K."/>
            <person name="Shimizu N."/>
            <person name="Sugano S."/>
            <person name="Sato N."/>
            <person name="Nozaki H."/>
            <person name="Ogasawara N."/>
            <person name="Kohara Y."/>
            <person name="Kuroiwa T."/>
        </authorList>
    </citation>
    <scope>NUCLEOTIDE SEQUENCE [LARGE SCALE GENOMIC DNA]</scope>
    <source>
        <strain evidence="2 3">10D</strain>
    </source>
</reference>
<reference evidence="2 3" key="2">
    <citation type="journal article" date="2007" name="BMC Biol.">
        <title>A 100%-complete sequence reveals unusually simple genomic features in the hot-spring red alga Cyanidioschyzon merolae.</title>
        <authorList>
            <person name="Nozaki H."/>
            <person name="Takano H."/>
            <person name="Misumi O."/>
            <person name="Terasawa K."/>
            <person name="Matsuzaki M."/>
            <person name="Maruyama S."/>
            <person name="Nishida K."/>
            <person name="Yagisawa F."/>
            <person name="Yoshida Y."/>
            <person name="Fujiwara T."/>
            <person name="Takio S."/>
            <person name="Tamura K."/>
            <person name="Chung S.J."/>
            <person name="Nakamura S."/>
            <person name="Kuroiwa H."/>
            <person name="Tanaka K."/>
            <person name="Sato N."/>
            <person name="Kuroiwa T."/>
        </authorList>
    </citation>
    <scope>NUCLEOTIDE SEQUENCE [LARGE SCALE GENOMIC DNA]</scope>
    <source>
        <strain evidence="2 3">10D</strain>
    </source>
</reference>
<dbReference type="EMBL" id="AP006502">
    <property type="protein sequence ID" value="BAM83384.1"/>
    <property type="molecule type" value="Genomic_DNA"/>
</dbReference>
<dbReference type="GeneID" id="16998021"/>
<keyword evidence="3" id="KW-1185">Reference proteome</keyword>
<dbReference type="OrthoDB" id="10666169at2759"/>
<evidence type="ECO:0000256" key="1">
    <source>
        <dbReference type="SAM" id="MobiDB-lite"/>
    </source>
</evidence>